<name>A0A345PFX0_9BACI</name>
<protein>
    <submittedName>
        <fullName evidence="3">Glycerophosphodiester phosphodiesterase</fullName>
    </submittedName>
</protein>
<keyword evidence="4" id="KW-1185">Reference proteome</keyword>
<sequence length="297" mass="34188">MRLLLTSQKERYFIEVKENHLYKRSIGFILFFSIMILLVFYISSNCEVEPMVADFPKIIAHRGANDRFNESTISAYKIAANDDVDALEVDLRMTKDGSLVAMHDKTIDRTTNGTGEVSHYNLEEIKEIPTIEVFSNQSTVAVIPTLKEILDTFTDTEHYYIETRLVNDVLAMEESLVQLLNEYDLIEKKLVTIQSFSQDSLERIHELAPEVPLTLLFGKGKFSLKEAKMADYPFIGMEASDVTLKNVNELHRQGKEVHVFFNDLETEKKEQERVKLLNVDGYFTNDIGFTKKILQLE</sequence>
<dbReference type="OrthoDB" id="384721at2"/>
<dbReference type="PANTHER" id="PTHR46211">
    <property type="entry name" value="GLYCEROPHOSPHORYL DIESTER PHOSPHODIESTERASE"/>
    <property type="match status" value="1"/>
</dbReference>
<dbReference type="PROSITE" id="PS51704">
    <property type="entry name" value="GP_PDE"/>
    <property type="match status" value="1"/>
</dbReference>
<dbReference type="KEGG" id="ocn:CUC15_08220"/>
<dbReference type="Pfam" id="PF03009">
    <property type="entry name" value="GDPD"/>
    <property type="match status" value="1"/>
</dbReference>
<dbReference type="EMBL" id="CP024848">
    <property type="protein sequence ID" value="AXI08900.1"/>
    <property type="molecule type" value="Genomic_DNA"/>
</dbReference>
<dbReference type="Gene3D" id="3.20.20.190">
    <property type="entry name" value="Phosphatidylinositol (PI) phosphodiesterase"/>
    <property type="match status" value="1"/>
</dbReference>
<proteinExistence type="predicted"/>
<gene>
    <name evidence="3" type="ORF">CUC15_08220</name>
</gene>
<feature type="domain" description="GP-PDE" evidence="2">
    <location>
        <begin position="56"/>
        <end position="294"/>
    </location>
</feature>
<dbReference type="GO" id="GO:0006629">
    <property type="term" value="P:lipid metabolic process"/>
    <property type="evidence" value="ECO:0007669"/>
    <property type="project" value="InterPro"/>
</dbReference>
<dbReference type="SUPFAM" id="SSF51695">
    <property type="entry name" value="PLC-like phosphodiesterases"/>
    <property type="match status" value="1"/>
</dbReference>
<dbReference type="GO" id="GO:0008081">
    <property type="term" value="F:phosphoric diester hydrolase activity"/>
    <property type="evidence" value="ECO:0007669"/>
    <property type="project" value="InterPro"/>
</dbReference>
<evidence type="ECO:0000256" key="1">
    <source>
        <dbReference type="SAM" id="Phobius"/>
    </source>
</evidence>
<accession>A0A345PFX0</accession>
<dbReference type="AlphaFoldDB" id="A0A345PFX0"/>
<evidence type="ECO:0000259" key="2">
    <source>
        <dbReference type="PROSITE" id="PS51704"/>
    </source>
</evidence>
<reference evidence="4" key="1">
    <citation type="submission" date="2017-11" db="EMBL/GenBank/DDBJ databases">
        <authorList>
            <person name="Zhu W."/>
        </authorList>
    </citation>
    <scope>NUCLEOTIDE SEQUENCE [LARGE SCALE GENOMIC DNA]</scope>
    <source>
        <strain evidence="4">160</strain>
    </source>
</reference>
<dbReference type="InterPro" id="IPR017946">
    <property type="entry name" value="PLC-like_Pdiesterase_TIM-brl"/>
</dbReference>
<evidence type="ECO:0000313" key="4">
    <source>
        <dbReference type="Proteomes" id="UP000253908"/>
    </source>
</evidence>
<keyword evidence="1" id="KW-0812">Transmembrane</keyword>
<organism evidence="3 4">
    <name type="scientific">Oceanobacillus zhaokaii</name>
    <dbReference type="NCBI Taxonomy" id="2052660"/>
    <lineage>
        <taxon>Bacteria</taxon>
        <taxon>Bacillati</taxon>
        <taxon>Bacillota</taxon>
        <taxon>Bacilli</taxon>
        <taxon>Bacillales</taxon>
        <taxon>Bacillaceae</taxon>
        <taxon>Oceanobacillus</taxon>
    </lineage>
</organism>
<evidence type="ECO:0000313" key="3">
    <source>
        <dbReference type="EMBL" id="AXI08900.1"/>
    </source>
</evidence>
<keyword evidence="1" id="KW-0472">Membrane</keyword>
<feature type="transmembrane region" description="Helical" evidence="1">
    <location>
        <begin position="21"/>
        <end position="42"/>
    </location>
</feature>
<dbReference type="Proteomes" id="UP000253908">
    <property type="component" value="Chromosome"/>
</dbReference>
<dbReference type="InterPro" id="IPR030395">
    <property type="entry name" value="GP_PDE_dom"/>
</dbReference>
<keyword evidence="1" id="KW-1133">Transmembrane helix</keyword>
<dbReference type="PANTHER" id="PTHR46211:SF14">
    <property type="entry name" value="GLYCEROPHOSPHODIESTER PHOSPHODIESTERASE"/>
    <property type="match status" value="1"/>
</dbReference>